<dbReference type="InterPro" id="IPR018389">
    <property type="entry name" value="DctP_fam"/>
</dbReference>
<organism evidence="2 3">
    <name type="scientific">Virgibacillus profundi</name>
    <dbReference type="NCBI Taxonomy" id="2024555"/>
    <lineage>
        <taxon>Bacteria</taxon>
        <taxon>Bacillati</taxon>
        <taxon>Bacillota</taxon>
        <taxon>Bacilli</taxon>
        <taxon>Bacillales</taxon>
        <taxon>Bacillaceae</taxon>
        <taxon>Virgibacillus</taxon>
    </lineage>
</organism>
<dbReference type="Gene3D" id="3.40.190.170">
    <property type="entry name" value="Bacterial extracellular solute-binding protein, family 7"/>
    <property type="match status" value="1"/>
</dbReference>
<evidence type="ECO:0000256" key="1">
    <source>
        <dbReference type="ARBA" id="ARBA00022729"/>
    </source>
</evidence>
<evidence type="ECO:0000313" key="3">
    <source>
        <dbReference type="Proteomes" id="UP000218887"/>
    </source>
</evidence>
<accession>A0A2A2IB85</accession>
<dbReference type="AlphaFoldDB" id="A0A2A2IB85"/>
<dbReference type="GO" id="GO:0030288">
    <property type="term" value="C:outer membrane-bounded periplasmic space"/>
    <property type="evidence" value="ECO:0007669"/>
    <property type="project" value="InterPro"/>
</dbReference>
<dbReference type="PANTHER" id="PTHR33376">
    <property type="match status" value="1"/>
</dbReference>
<proteinExistence type="predicted"/>
<dbReference type="GO" id="GO:0055085">
    <property type="term" value="P:transmembrane transport"/>
    <property type="evidence" value="ECO:0007669"/>
    <property type="project" value="InterPro"/>
</dbReference>
<sequence>MRRFLYLILFILFIVLFSACGGEATSSSNGEEGEVYTLKVATALTESDPIYQGLVSLQESVAEKTNGEVKFEIFGSGSLGEDSDIIEQAKVGANVAVLTDAGRLAEMVHEIGILSAPYIVDSYEEASEVVKSDLFKGWEEKLANEHNLQVLSFNWYQGERHLLTNKKIEKPEDLQGVQLRTAGSPISLQTVEAMGASPVGMAWAEVYPGLQQGVIDAAEAHHSATYGANLQEVIGYITKTRHFQLLTGLVAGKGWMDDLPEDYQDIIYEESLKMAEEASHNIIESSAEVEQQLIDEGVEVNEVDIEPFREATDAVYESFEGYEELRDEINKILEK</sequence>
<dbReference type="Pfam" id="PF03480">
    <property type="entry name" value="DctP"/>
    <property type="match status" value="1"/>
</dbReference>
<dbReference type="PIRSF" id="PIRSF006470">
    <property type="entry name" value="DctB"/>
    <property type="match status" value="1"/>
</dbReference>
<dbReference type="CDD" id="cd13669">
    <property type="entry name" value="PBP2_TRAP_TM0322_like"/>
    <property type="match status" value="1"/>
</dbReference>
<dbReference type="OrthoDB" id="9776801at2"/>
<dbReference type="InterPro" id="IPR038404">
    <property type="entry name" value="TRAP_DctP_sf"/>
</dbReference>
<dbReference type="InterPro" id="IPR004682">
    <property type="entry name" value="TRAP_DctP"/>
</dbReference>
<gene>
    <name evidence="2" type="ORF">CIL05_17000</name>
</gene>
<evidence type="ECO:0000313" key="2">
    <source>
        <dbReference type="EMBL" id="PAV28333.1"/>
    </source>
</evidence>
<dbReference type="PROSITE" id="PS51257">
    <property type="entry name" value="PROKAR_LIPOPROTEIN"/>
    <property type="match status" value="1"/>
</dbReference>
<dbReference type="Proteomes" id="UP000218887">
    <property type="component" value="Unassembled WGS sequence"/>
</dbReference>
<keyword evidence="1" id="KW-0732">Signal</keyword>
<reference evidence="2 3" key="1">
    <citation type="submission" date="2017-08" db="EMBL/GenBank/DDBJ databases">
        <title>Virgibacillus indicus sp. nov. and Virgibacillus profoundi sp. nov, two moderately halophilic bacteria isolated from marine sediment by using the Microfluidic Streak Plate.</title>
        <authorList>
            <person name="Xu B."/>
            <person name="Hu B."/>
            <person name="Wang J."/>
            <person name="Zhu Y."/>
            <person name="Huang L."/>
            <person name="Du W."/>
            <person name="Huang Y."/>
        </authorList>
    </citation>
    <scope>NUCLEOTIDE SEQUENCE [LARGE SCALE GENOMIC DNA]</scope>
    <source>
        <strain evidence="2 3">IO3-P3-H5</strain>
    </source>
</reference>
<keyword evidence="3" id="KW-1185">Reference proteome</keyword>
<dbReference type="PANTHER" id="PTHR33376:SF3">
    <property type="entry name" value="C4-DICARBOXYLATE-BINDING PROTEIN"/>
    <property type="match status" value="1"/>
</dbReference>
<dbReference type="RefSeq" id="WP_095656749.1">
    <property type="nucleotide sequence ID" value="NZ_NPOA01000013.1"/>
</dbReference>
<comment type="caution">
    <text evidence="2">The sequence shown here is derived from an EMBL/GenBank/DDBJ whole genome shotgun (WGS) entry which is preliminary data.</text>
</comment>
<name>A0A2A2IB85_9BACI</name>
<protein>
    <submittedName>
        <fullName evidence="2">C4-dicarboxylate ABC transporter</fullName>
    </submittedName>
</protein>
<dbReference type="EMBL" id="NPOA01000013">
    <property type="protein sequence ID" value="PAV28333.1"/>
    <property type="molecule type" value="Genomic_DNA"/>
</dbReference>
<dbReference type="NCBIfam" id="NF037995">
    <property type="entry name" value="TRAP_S1"/>
    <property type="match status" value="1"/>
</dbReference>